<dbReference type="PANTHER" id="PTHR23324:SF83">
    <property type="entry name" value="SEC14-LIKE PROTEIN 2"/>
    <property type="match status" value="1"/>
</dbReference>
<dbReference type="GO" id="GO:0005737">
    <property type="term" value="C:cytoplasm"/>
    <property type="evidence" value="ECO:0007669"/>
    <property type="project" value="TreeGrafter"/>
</dbReference>
<dbReference type="AlphaFoldDB" id="A0A8J2PKU2"/>
<evidence type="ECO:0000313" key="3">
    <source>
        <dbReference type="Proteomes" id="UP000708208"/>
    </source>
</evidence>
<sequence>MAQAIIGRAPIKEEVAIKQVREKLADVILVDKTFDDDYYLLQWLKAQKLNPDKTETMIRNSIKWRMDASIHTNFAAEFSQDILKEFPIPFSKTKDGVPIAFVHMGKMDLKKAVTTLGRIGWNKYWAMVFAQAEELMIAYNKTNSIDNGVLTSNSARGIVGFVDAKNFSSLQMLNLDVIRCTVDSGGTLVNFFPALFRSIIVYNMSSAFKALFNIMKPFLTGPSTTLETYGTDETLWRGRLLEIVSLEVLNELESHWK</sequence>
<dbReference type="Pfam" id="PF00650">
    <property type="entry name" value="CRAL_TRIO"/>
    <property type="match status" value="1"/>
</dbReference>
<gene>
    <name evidence="2" type="ORF">AFUS01_LOCUS27966</name>
</gene>
<dbReference type="InterPro" id="IPR001251">
    <property type="entry name" value="CRAL-TRIO_dom"/>
</dbReference>
<dbReference type="PROSITE" id="PS50191">
    <property type="entry name" value="CRAL_TRIO"/>
    <property type="match status" value="1"/>
</dbReference>
<organism evidence="2 3">
    <name type="scientific">Allacma fusca</name>
    <dbReference type="NCBI Taxonomy" id="39272"/>
    <lineage>
        <taxon>Eukaryota</taxon>
        <taxon>Metazoa</taxon>
        <taxon>Ecdysozoa</taxon>
        <taxon>Arthropoda</taxon>
        <taxon>Hexapoda</taxon>
        <taxon>Collembola</taxon>
        <taxon>Symphypleona</taxon>
        <taxon>Sminthuridae</taxon>
        <taxon>Allacma</taxon>
    </lineage>
</organism>
<dbReference type="PANTHER" id="PTHR23324">
    <property type="entry name" value="SEC14 RELATED PROTEIN"/>
    <property type="match status" value="1"/>
</dbReference>
<dbReference type="CDD" id="cd00170">
    <property type="entry name" value="SEC14"/>
    <property type="match status" value="1"/>
</dbReference>
<dbReference type="EMBL" id="CAJVCH010392944">
    <property type="protein sequence ID" value="CAG7817394.1"/>
    <property type="molecule type" value="Genomic_DNA"/>
</dbReference>
<evidence type="ECO:0000259" key="1">
    <source>
        <dbReference type="PROSITE" id="PS50191"/>
    </source>
</evidence>
<dbReference type="Proteomes" id="UP000708208">
    <property type="component" value="Unassembled WGS sequence"/>
</dbReference>
<comment type="caution">
    <text evidence="2">The sequence shown here is derived from an EMBL/GenBank/DDBJ whole genome shotgun (WGS) entry which is preliminary data.</text>
</comment>
<evidence type="ECO:0000313" key="2">
    <source>
        <dbReference type="EMBL" id="CAG7817394.1"/>
    </source>
</evidence>
<reference evidence="2" key="1">
    <citation type="submission" date="2021-06" db="EMBL/GenBank/DDBJ databases">
        <authorList>
            <person name="Hodson N. C."/>
            <person name="Mongue J. A."/>
            <person name="Jaron S. K."/>
        </authorList>
    </citation>
    <scope>NUCLEOTIDE SEQUENCE</scope>
</reference>
<dbReference type="OrthoDB" id="6416797at2759"/>
<feature type="domain" description="CRAL-TRIO" evidence="1">
    <location>
        <begin position="70"/>
        <end position="257"/>
    </location>
</feature>
<proteinExistence type="predicted"/>
<name>A0A8J2PKU2_9HEXA</name>
<dbReference type="InterPro" id="IPR051064">
    <property type="entry name" value="SEC14/CRAL-TRIO_domain"/>
</dbReference>
<accession>A0A8J2PKU2</accession>
<keyword evidence="3" id="KW-1185">Reference proteome</keyword>
<protein>
    <recommendedName>
        <fullName evidence="1">CRAL-TRIO domain-containing protein</fullName>
    </recommendedName>
</protein>